<name>A0A6C0HC64_9ZZZZ</name>
<dbReference type="InterPro" id="IPR055286">
    <property type="entry name" value="RXYLT1-like"/>
</dbReference>
<proteinExistence type="predicted"/>
<dbReference type="GO" id="GO:0035269">
    <property type="term" value="P:protein O-linked glycosylation via mannose"/>
    <property type="evidence" value="ECO:0007669"/>
    <property type="project" value="InterPro"/>
</dbReference>
<evidence type="ECO:0008006" key="2">
    <source>
        <dbReference type="Google" id="ProtNLM"/>
    </source>
</evidence>
<dbReference type="EMBL" id="MN739921">
    <property type="protein sequence ID" value="QHT77725.1"/>
    <property type="molecule type" value="Genomic_DNA"/>
</dbReference>
<dbReference type="GO" id="GO:0005794">
    <property type="term" value="C:Golgi apparatus"/>
    <property type="evidence" value="ECO:0007669"/>
    <property type="project" value="TreeGrafter"/>
</dbReference>
<sequence>MVEENNCHFLSSRGILKSCDIYSVTPISSDIYIRNYNKNLLENNNYAIIYVCNRAIPYFIKNYTLPYKYILVSGDADETVPYNIFNSEDDLLTFLNHPNLIHWYSQNCVMDHPKMTRMPIGLDYHSMSKKSNDWGPQSTPLEQEKRLMEIIHSNIEKPFWKRQIKCYSNFHFSMHARYKYLYDRVDAIQKIPKELVFYEEKKITRDETYINQSKYAFVLSPHGNGLDCHRTWEALILGCIPIVRTSRIDSLYDGMPVLIVKDWADITYELLENTIEDFKTKVFNYDKLTLKYWTDKFNRHKEV</sequence>
<reference evidence="1" key="1">
    <citation type="journal article" date="2020" name="Nature">
        <title>Giant virus diversity and host interactions through global metagenomics.</title>
        <authorList>
            <person name="Schulz F."/>
            <person name="Roux S."/>
            <person name="Paez-Espino D."/>
            <person name="Jungbluth S."/>
            <person name="Walsh D.A."/>
            <person name="Denef V.J."/>
            <person name="McMahon K.D."/>
            <person name="Konstantinidis K.T."/>
            <person name="Eloe-Fadrosh E.A."/>
            <person name="Kyrpides N.C."/>
            <person name="Woyke T."/>
        </authorList>
    </citation>
    <scope>NUCLEOTIDE SEQUENCE</scope>
    <source>
        <strain evidence="1">GVMAG-M-3300023179-90</strain>
    </source>
</reference>
<protein>
    <recommendedName>
        <fullName evidence="2">Exostosin GT47 domain-containing protein</fullName>
    </recommendedName>
</protein>
<dbReference type="PANTHER" id="PTHR15576">
    <property type="entry name" value="RIBITOL-5-PHOSPHATE XYLOSYLTRANSFERASE 1"/>
    <property type="match status" value="1"/>
</dbReference>
<evidence type="ECO:0000313" key="1">
    <source>
        <dbReference type="EMBL" id="QHT77725.1"/>
    </source>
</evidence>
<dbReference type="PANTHER" id="PTHR15576:SF1">
    <property type="entry name" value="RIBITOL-5-PHOSPHATE XYLOSYLTRANSFERASE 1"/>
    <property type="match status" value="1"/>
</dbReference>
<dbReference type="GO" id="GO:0120053">
    <property type="term" value="F:ribitol beta-1,4-xylosyltransferase activity"/>
    <property type="evidence" value="ECO:0007669"/>
    <property type="project" value="InterPro"/>
</dbReference>
<organism evidence="1">
    <name type="scientific">viral metagenome</name>
    <dbReference type="NCBI Taxonomy" id="1070528"/>
    <lineage>
        <taxon>unclassified sequences</taxon>
        <taxon>metagenomes</taxon>
        <taxon>organismal metagenomes</taxon>
    </lineage>
</organism>
<dbReference type="AlphaFoldDB" id="A0A6C0HC64"/>
<accession>A0A6C0HC64</accession>